<evidence type="ECO:0000313" key="3">
    <source>
        <dbReference type="Proteomes" id="UP000008881"/>
    </source>
</evidence>
<name>A0A0H3FW58_KLEAK</name>
<dbReference type="AlphaFoldDB" id="A0A0H3FW58"/>
<dbReference type="KEGG" id="eae:EAE_18300"/>
<dbReference type="Proteomes" id="UP000008881">
    <property type="component" value="Chromosome"/>
</dbReference>
<accession>A0A0H3FW58</accession>
<evidence type="ECO:0000256" key="1">
    <source>
        <dbReference type="SAM" id="Phobius"/>
    </source>
</evidence>
<proteinExistence type="predicted"/>
<keyword evidence="1" id="KW-0812">Transmembrane</keyword>
<dbReference type="HOGENOM" id="CLU_3152326_0_0_6"/>
<keyword evidence="1" id="KW-1133">Transmembrane helix</keyword>
<sequence>MPSMMTILSPFRVMMGLAIGFLTVKMKTSLIIATLLYTFMMEISLRKY</sequence>
<protein>
    <submittedName>
        <fullName evidence="2">Uncharacterized protein</fullName>
    </submittedName>
</protein>
<reference evidence="2 3" key="1">
    <citation type="journal article" date="2012" name="J. Bacteriol.">
        <title>Complete genome sequence of Enterobacter aerogenes KCTC 2190.</title>
        <authorList>
            <person name="Shin S.H."/>
            <person name="Kim S."/>
            <person name="Kim J.Y."/>
            <person name="Lee S."/>
            <person name="Um Y."/>
            <person name="Oh M.K."/>
            <person name="Kim Y.R."/>
            <person name="Lee J."/>
            <person name="Yang K.S."/>
        </authorList>
    </citation>
    <scope>NUCLEOTIDE SEQUENCE [LARGE SCALE GENOMIC DNA]</scope>
    <source>
        <strain evidence="2 3">KCTC 2190</strain>
    </source>
</reference>
<organism evidence="2 3">
    <name type="scientific">Klebsiella aerogenes (strain ATCC 13048 / DSM 30053 / CCUG 1429 / JCM 1235 / KCTC 2190 / NBRC 13534 / NCIMB 10102 / NCTC 10006 / CDC 819-56)</name>
    <name type="common">Enterobacter aerogenes</name>
    <dbReference type="NCBI Taxonomy" id="1028307"/>
    <lineage>
        <taxon>Bacteria</taxon>
        <taxon>Pseudomonadati</taxon>
        <taxon>Pseudomonadota</taxon>
        <taxon>Gammaproteobacteria</taxon>
        <taxon>Enterobacterales</taxon>
        <taxon>Enterobacteriaceae</taxon>
        <taxon>Klebsiella/Raoultella group</taxon>
        <taxon>Klebsiella</taxon>
    </lineage>
</organism>
<feature type="transmembrane region" description="Helical" evidence="1">
    <location>
        <begin position="12"/>
        <end position="39"/>
    </location>
</feature>
<keyword evidence="1" id="KW-0472">Membrane</keyword>
<dbReference type="EMBL" id="CP002824">
    <property type="protein sequence ID" value="AEG98567.1"/>
    <property type="molecule type" value="Genomic_DNA"/>
</dbReference>
<gene>
    <name evidence="2" type="ordered locus">EAE_18300</name>
</gene>
<evidence type="ECO:0000313" key="2">
    <source>
        <dbReference type="EMBL" id="AEG98567.1"/>
    </source>
</evidence>
<keyword evidence="3" id="KW-1185">Reference proteome</keyword>